<feature type="compositionally biased region" description="Polar residues" evidence="8">
    <location>
        <begin position="89"/>
        <end position="108"/>
    </location>
</feature>
<feature type="compositionally biased region" description="Low complexity" evidence="8">
    <location>
        <begin position="60"/>
        <end position="73"/>
    </location>
</feature>
<dbReference type="GO" id="GO:0000727">
    <property type="term" value="P:double-strand break repair via break-induced replication"/>
    <property type="evidence" value="ECO:0007669"/>
    <property type="project" value="TreeGrafter"/>
</dbReference>
<evidence type="ECO:0000256" key="1">
    <source>
        <dbReference type="ARBA" id="ARBA00004123"/>
    </source>
</evidence>
<dbReference type="Pfam" id="PF11719">
    <property type="entry name" value="Drc1-Sld2"/>
    <property type="match status" value="1"/>
</dbReference>
<feature type="compositionally biased region" description="Basic and acidic residues" evidence="8">
    <location>
        <begin position="75"/>
        <end position="84"/>
    </location>
</feature>
<keyword evidence="6 7" id="KW-0131">Cell cycle</keyword>
<evidence type="ECO:0000256" key="6">
    <source>
        <dbReference type="ARBA" id="ARBA00023306"/>
    </source>
</evidence>
<feature type="compositionally biased region" description="Low complexity" evidence="8">
    <location>
        <begin position="413"/>
        <end position="422"/>
    </location>
</feature>
<dbReference type="GO" id="GO:0006270">
    <property type="term" value="P:DNA replication initiation"/>
    <property type="evidence" value="ECO:0007669"/>
    <property type="project" value="UniProtKB-UniRule"/>
</dbReference>
<feature type="region of interest" description="Disordered" evidence="8">
    <location>
        <begin position="550"/>
        <end position="593"/>
    </location>
</feature>
<feature type="compositionally biased region" description="Polar residues" evidence="8">
    <location>
        <begin position="151"/>
        <end position="161"/>
    </location>
</feature>
<name>A0A2N8U6B8_9BASI</name>
<protein>
    <recommendedName>
        <fullName evidence="3 7">DNA replication regulator SLD2</fullName>
    </recommendedName>
</protein>
<dbReference type="GO" id="GO:0003697">
    <property type="term" value="F:single-stranded DNA binding"/>
    <property type="evidence" value="ECO:0007669"/>
    <property type="project" value="TreeGrafter"/>
</dbReference>
<keyword evidence="4 7" id="KW-0235">DNA replication</keyword>
<evidence type="ECO:0000256" key="4">
    <source>
        <dbReference type="ARBA" id="ARBA00022705"/>
    </source>
</evidence>
<feature type="compositionally biased region" description="Polar residues" evidence="8">
    <location>
        <begin position="644"/>
        <end position="654"/>
    </location>
</feature>
<feature type="region of interest" description="Disordered" evidence="8">
    <location>
        <begin position="43"/>
        <end position="172"/>
    </location>
</feature>
<dbReference type="Gene3D" id="1.10.10.1460">
    <property type="match status" value="1"/>
</dbReference>
<evidence type="ECO:0000256" key="2">
    <source>
        <dbReference type="ARBA" id="ARBA00007276"/>
    </source>
</evidence>
<reference evidence="9 10" key="1">
    <citation type="submission" date="2017-02" db="EMBL/GenBank/DDBJ databases">
        <authorList>
            <person name="Peterson S.W."/>
        </authorList>
    </citation>
    <scope>NUCLEOTIDE SEQUENCE [LARGE SCALE GENOMIC DNA]</scope>
    <source>
        <strain evidence="9 10">SRS1_H2-8</strain>
    </source>
</reference>
<evidence type="ECO:0000256" key="7">
    <source>
        <dbReference type="RuleBase" id="RU367067"/>
    </source>
</evidence>
<feature type="region of interest" description="Disordered" evidence="8">
    <location>
        <begin position="619"/>
        <end position="662"/>
    </location>
</feature>
<comment type="subcellular location">
    <subcellularLocation>
        <location evidence="1 7">Nucleus</location>
    </subcellularLocation>
</comment>
<evidence type="ECO:0000256" key="3">
    <source>
        <dbReference type="ARBA" id="ARBA00018363"/>
    </source>
</evidence>
<gene>
    <name evidence="9" type="ORF">SRS1_11864</name>
</gene>
<feature type="compositionally biased region" description="Polar residues" evidence="8">
    <location>
        <begin position="550"/>
        <end position="565"/>
    </location>
</feature>
<comment type="function">
    <text evidence="7">Has a role in the initiation of DNA replication. Required at S-phase checkpoint.</text>
</comment>
<feature type="compositionally biased region" description="Basic and acidic residues" evidence="8">
    <location>
        <begin position="583"/>
        <end position="593"/>
    </location>
</feature>
<feature type="compositionally biased region" description="Polar residues" evidence="8">
    <location>
        <begin position="432"/>
        <end position="445"/>
    </location>
</feature>
<dbReference type="Proteomes" id="UP000239563">
    <property type="component" value="Chromosome I"/>
</dbReference>
<evidence type="ECO:0000313" key="9">
    <source>
        <dbReference type="EMBL" id="SJX60614.1"/>
    </source>
</evidence>
<dbReference type="AlphaFoldDB" id="A0A2N8U6B8"/>
<evidence type="ECO:0000256" key="5">
    <source>
        <dbReference type="ARBA" id="ARBA00023242"/>
    </source>
</evidence>
<dbReference type="PANTHER" id="PTHR28124">
    <property type="entry name" value="DNA REPLICATION REGULATOR SLD2"/>
    <property type="match status" value="1"/>
</dbReference>
<accession>A0A2N8U6B8</accession>
<evidence type="ECO:0000313" key="10">
    <source>
        <dbReference type="Proteomes" id="UP000239563"/>
    </source>
</evidence>
<dbReference type="GO" id="GO:0031261">
    <property type="term" value="C:DNA replication preinitiation complex"/>
    <property type="evidence" value="ECO:0007669"/>
    <property type="project" value="TreeGrafter"/>
</dbReference>
<dbReference type="InterPro" id="IPR021110">
    <property type="entry name" value="DNA_rep_checkpnt_protein"/>
</dbReference>
<proteinExistence type="inferred from homology"/>
<feature type="region of interest" description="Disordered" evidence="8">
    <location>
        <begin position="371"/>
        <end position="495"/>
    </location>
</feature>
<evidence type="ECO:0000256" key="8">
    <source>
        <dbReference type="SAM" id="MobiDB-lite"/>
    </source>
</evidence>
<dbReference type="GO" id="GO:0003688">
    <property type="term" value="F:DNA replication origin binding"/>
    <property type="evidence" value="ECO:0007669"/>
    <property type="project" value="TreeGrafter"/>
</dbReference>
<feature type="region of interest" description="Disordered" evidence="8">
    <location>
        <begin position="215"/>
        <end position="241"/>
    </location>
</feature>
<dbReference type="GO" id="GO:1902977">
    <property type="term" value="P:mitotic DNA replication preinitiation complex assembly"/>
    <property type="evidence" value="ECO:0007669"/>
    <property type="project" value="TreeGrafter"/>
</dbReference>
<dbReference type="InterPro" id="IPR040203">
    <property type="entry name" value="Sld2"/>
</dbReference>
<sequence length="684" mass="73841">MEQLLRRELKTWQKAFKAQHGRDPTKRDILADPAIAGTYDTWQAAGGDVKAKPKSKSKSSDSASRSNEGASSSKQRLDQREEVFKTPSKKTSTPSRNPFRTPTKSSPSAAGRSRNPFASPAKPAPPSPARSLIEVELTPTKRSPLLDTFARRNNFTPTKSPSHLHDQYITSSPSKLRMTLEASLPARRTPTKTRAESDAALSAALVAYTPRTKARKRLRGEDVPPTPSGRRAAAGARTEPRAVQRGLGAFGFASSRKVTHESQTAPGSASVFSRARGAAKMATASTEVEDEDMQAESPIKAVARLRRSASSKGFRPLFASPSGNHAPQNILGVPPPIHTLPIQHMADDDVDALMDDDTAAPVGGLFAAQVQQRRRARETESAAVDPSGGEAKKHKVRAAVALPSSSDSDDGAPDLASSSPAPFRRAPDAPSSPHTELTVPSSTVRPSAEHAFLSKPNKSVEVASSPTRRAHHSDPKTAETCASTANRAEPSTGGVAWRKVHRVELSDDDEPHKKIISITPYQRYGTLRSSSPHPPSALDDDEEDYYVIPSSKTQVYAVDPSTTAGSDDDDDETHASLAGLKLSPDRQARSRAREQRARLLHNIFDPSSRAARTVFNPEARFGPLQPSTRSLDSDYVDEPHQEHGVSSNAVTLATASDDDDDDWQQAVDEDFTFLDSEIELNDVA</sequence>
<dbReference type="EMBL" id="LT795054">
    <property type="protein sequence ID" value="SJX60614.1"/>
    <property type="molecule type" value="Genomic_DNA"/>
</dbReference>
<dbReference type="PANTHER" id="PTHR28124:SF1">
    <property type="entry name" value="DNA REPLICATION REGULATOR SLD2"/>
    <property type="match status" value="1"/>
</dbReference>
<comment type="similarity">
    <text evidence="2 7">Belongs to the SLD2 family.</text>
</comment>
<keyword evidence="5 7" id="KW-0539">Nucleus</keyword>
<organism evidence="9 10">
    <name type="scientific">Sporisorium reilianum f. sp. reilianum</name>
    <dbReference type="NCBI Taxonomy" id="72559"/>
    <lineage>
        <taxon>Eukaryota</taxon>
        <taxon>Fungi</taxon>
        <taxon>Dikarya</taxon>
        <taxon>Basidiomycota</taxon>
        <taxon>Ustilaginomycotina</taxon>
        <taxon>Ustilaginomycetes</taxon>
        <taxon>Ustilaginales</taxon>
        <taxon>Ustilaginaceae</taxon>
        <taxon>Sporisorium</taxon>
    </lineage>
</organism>